<reference evidence="7" key="1">
    <citation type="submission" date="2016-10" db="EMBL/GenBank/DDBJ databases">
        <authorList>
            <person name="Varghese N."/>
            <person name="Submissions S."/>
        </authorList>
    </citation>
    <scope>NUCLEOTIDE SEQUENCE [LARGE SCALE GENOMIC DNA]</scope>
    <source>
        <strain evidence="7">CGMCC 4.5579</strain>
    </source>
</reference>
<keyword evidence="4 5" id="KW-0472">Membrane</keyword>
<proteinExistence type="predicted"/>
<evidence type="ECO:0000256" key="1">
    <source>
        <dbReference type="ARBA" id="ARBA00004141"/>
    </source>
</evidence>
<keyword evidence="2 5" id="KW-0812">Transmembrane</keyword>
<name>A0A1I5P1H1_9PSEU</name>
<evidence type="ECO:0000256" key="2">
    <source>
        <dbReference type="ARBA" id="ARBA00022692"/>
    </source>
</evidence>
<sequence>MGAAGSRATARVLTPLASVLRWAWDEARLSYSFIRNDVWTTVIPATAFVVAAARHSGVDGAALLTAFGKGALYFWLFIYGFTLTNQLFGIEEDRVNKPYRPLVAGQCSHRGARVRAALVLVAFPLVGWWLGVLPWALLWEGSYLLSTVARWERHWLWKNLSIGVGVLSQLAAAWQMVAPIGPLAWRWIGTLAVVVLVLIPLQDLRDIDGDVVNGRTTFPVAFGQPATRYYLAVGFGCLPVATHLLLFGSGTPPVAPLVDAALAVLSWWIAVRVLTRRSPREDHRTQRRFEQWYTIALASAILVL</sequence>
<accession>A0A1I5P1H1</accession>
<dbReference type="Gene3D" id="1.10.357.140">
    <property type="entry name" value="UbiA prenyltransferase"/>
    <property type="match status" value="1"/>
</dbReference>
<evidence type="ECO:0000256" key="4">
    <source>
        <dbReference type="ARBA" id="ARBA00023136"/>
    </source>
</evidence>
<dbReference type="PANTHER" id="PTHR42723:SF1">
    <property type="entry name" value="CHLOROPHYLL SYNTHASE, CHLOROPLASTIC"/>
    <property type="match status" value="1"/>
</dbReference>
<feature type="transmembrane region" description="Helical" evidence="5">
    <location>
        <begin position="116"/>
        <end position="137"/>
    </location>
</feature>
<keyword evidence="3 5" id="KW-1133">Transmembrane helix</keyword>
<evidence type="ECO:0000256" key="5">
    <source>
        <dbReference type="SAM" id="Phobius"/>
    </source>
</evidence>
<dbReference type="EMBL" id="FOWW01000002">
    <property type="protein sequence ID" value="SFP27904.1"/>
    <property type="molecule type" value="Genomic_DNA"/>
</dbReference>
<evidence type="ECO:0000313" key="7">
    <source>
        <dbReference type="Proteomes" id="UP000198727"/>
    </source>
</evidence>
<dbReference type="CDD" id="cd13965">
    <property type="entry name" value="PT_UbiA_3"/>
    <property type="match status" value="1"/>
</dbReference>
<dbReference type="RefSeq" id="WP_166677547.1">
    <property type="nucleotide sequence ID" value="NZ_FOWW01000002.1"/>
</dbReference>
<keyword evidence="6" id="KW-0808">Transferase</keyword>
<protein>
    <submittedName>
        <fullName evidence="6">4-hydroxybenzoate polyprenyltransferase</fullName>
    </submittedName>
</protein>
<comment type="subcellular location">
    <subcellularLocation>
        <location evidence="1">Membrane</location>
        <topology evidence="1">Multi-pass membrane protein</topology>
    </subcellularLocation>
</comment>
<feature type="transmembrane region" description="Helical" evidence="5">
    <location>
        <begin position="229"/>
        <end position="248"/>
    </location>
</feature>
<feature type="transmembrane region" description="Helical" evidence="5">
    <location>
        <begin position="254"/>
        <end position="274"/>
    </location>
</feature>
<gene>
    <name evidence="6" type="ORF">SAMN05421810_102113</name>
</gene>
<evidence type="ECO:0000313" key="6">
    <source>
        <dbReference type="EMBL" id="SFP27904.1"/>
    </source>
</evidence>
<evidence type="ECO:0000256" key="3">
    <source>
        <dbReference type="ARBA" id="ARBA00022989"/>
    </source>
</evidence>
<dbReference type="AlphaFoldDB" id="A0A1I5P1H1"/>
<feature type="transmembrane region" description="Helical" evidence="5">
    <location>
        <begin position="72"/>
        <end position="90"/>
    </location>
</feature>
<dbReference type="Proteomes" id="UP000198727">
    <property type="component" value="Unassembled WGS sequence"/>
</dbReference>
<dbReference type="Pfam" id="PF01040">
    <property type="entry name" value="UbiA"/>
    <property type="match status" value="1"/>
</dbReference>
<dbReference type="GO" id="GO:0016765">
    <property type="term" value="F:transferase activity, transferring alkyl or aryl (other than methyl) groups"/>
    <property type="evidence" value="ECO:0007669"/>
    <property type="project" value="InterPro"/>
</dbReference>
<dbReference type="GO" id="GO:0016020">
    <property type="term" value="C:membrane"/>
    <property type="evidence" value="ECO:0007669"/>
    <property type="project" value="UniProtKB-SubCell"/>
</dbReference>
<dbReference type="InterPro" id="IPR044878">
    <property type="entry name" value="UbiA_sf"/>
</dbReference>
<organism evidence="6 7">
    <name type="scientific">Amycolatopsis arida</name>
    <dbReference type="NCBI Taxonomy" id="587909"/>
    <lineage>
        <taxon>Bacteria</taxon>
        <taxon>Bacillati</taxon>
        <taxon>Actinomycetota</taxon>
        <taxon>Actinomycetes</taxon>
        <taxon>Pseudonocardiales</taxon>
        <taxon>Pseudonocardiaceae</taxon>
        <taxon>Amycolatopsis</taxon>
    </lineage>
</organism>
<dbReference type="InterPro" id="IPR050475">
    <property type="entry name" value="Prenyltransferase_related"/>
</dbReference>
<feature type="transmembrane region" description="Helical" evidence="5">
    <location>
        <begin position="184"/>
        <end position="201"/>
    </location>
</feature>
<dbReference type="InterPro" id="IPR000537">
    <property type="entry name" value="UbiA_prenyltransferase"/>
</dbReference>
<keyword evidence="7" id="KW-1185">Reference proteome</keyword>
<dbReference type="STRING" id="587909.SAMN05421810_102113"/>
<dbReference type="PANTHER" id="PTHR42723">
    <property type="entry name" value="CHLOROPHYLL SYNTHASE"/>
    <property type="match status" value="1"/>
</dbReference>